<evidence type="ECO:0000256" key="6">
    <source>
        <dbReference type="ARBA" id="ARBA00022833"/>
    </source>
</evidence>
<reference evidence="9 10" key="1">
    <citation type="submission" date="2015-05" db="EMBL/GenBank/DDBJ databases">
        <authorList>
            <person name="Wang D.B."/>
            <person name="Wang M."/>
        </authorList>
    </citation>
    <scope>NUCLEOTIDE SEQUENCE [LARGE SCALE GENOMIC DNA]</scope>
    <source>
        <strain evidence="9">VL1</strain>
    </source>
</reference>
<dbReference type="EC" id="3.4.-.-" evidence="7"/>
<feature type="domain" description="Peptidase M28" evidence="8">
    <location>
        <begin position="2"/>
        <end position="116"/>
    </location>
</feature>
<dbReference type="Pfam" id="PF04389">
    <property type="entry name" value="Peptidase_M28"/>
    <property type="match status" value="1"/>
</dbReference>
<evidence type="ECO:0000313" key="10">
    <source>
        <dbReference type="Proteomes" id="UP000044602"/>
    </source>
</evidence>
<protein>
    <recommendedName>
        <fullName evidence="7">Peptide hydrolase</fullName>
        <ecNumber evidence="7">3.4.-.-</ecNumber>
    </recommendedName>
</protein>
<evidence type="ECO:0000256" key="4">
    <source>
        <dbReference type="ARBA" id="ARBA00022723"/>
    </source>
</evidence>
<keyword evidence="4 7" id="KW-0479">Metal-binding</keyword>
<keyword evidence="3 7" id="KW-0645">Protease</keyword>
<dbReference type="GO" id="GO:0008235">
    <property type="term" value="F:metalloexopeptidase activity"/>
    <property type="evidence" value="ECO:0007669"/>
    <property type="project" value="InterPro"/>
</dbReference>
<dbReference type="STRING" id="100787.A0A0G4ML50"/>
<dbReference type="SUPFAM" id="SSF53187">
    <property type="entry name" value="Zn-dependent exopeptidases"/>
    <property type="match status" value="1"/>
</dbReference>
<comment type="cofactor">
    <cofactor evidence="1">
        <name>Zn(2+)</name>
        <dbReference type="ChEBI" id="CHEBI:29105"/>
    </cofactor>
</comment>
<dbReference type="GO" id="GO:0046872">
    <property type="term" value="F:metal ion binding"/>
    <property type="evidence" value="ECO:0007669"/>
    <property type="project" value="UniProtKB-KW"/>
</dbReference>
<dbReference type="Proteomes" id="UP000044602">
    <property type="component" value="Unassembled WGS sequence"/>
</dbReference>
<organism evidence="9 10">
    <name type="scientific">Verticillium longisporum</name>
    <name type="common">Verticillium dahliae var. longisporum</name>
    <dbReference type="NCBI Taxonomy" id="100787"/>
    <lineage>
        <taxon>Eukaryota</taxon>
        <taxon>Fungi</taxon>
        <taxon>Dikarya</taxon>
        <taxon>Ascomycota</taxon>
        <taxon>Pezizomycotina</taxon>
        <taxon>Sordariomycetes</taxon>
        <taxon>Hypocreomycetidae</taxon>
        <taxon>Glomerellales</taxon>
        <taxon>Plectosphaerellaceae</taxon>
        <taxon>Verticillium</taxon>
    </lineage>
</organism>
<name>A0A0G4ML50_VERLO</name>
<evidence type="ECO:0000313" key="9">
    <source>
        <dbReference type="EMBL" id="CRK34867.1"/>
    </source>
</evidence>
<dbReference type="EMBL" id="CVQH01023273">
    <property type="protein sequence ID" value="CRK34867.1"/>
    <property type="molecule type" value="Genomic_DNA"/>
</dbReference>
<dbReference type="AlphaFoldDB" id="A0A0G4ML50"/>
<evidence type="ECO:0000259" key="8">
    <source>
        <dbReference type="Pfam" id="PF04389"/>
    </source>
</evidence>
<dbReference type="GO" id="GO:0006508">
    <property type="term" value="P:proteolysis"/>
    <property type="evidence" value="ECO:0007669"/>
    <property type="project" value="UniProtKB-KW"/>
</dbReference>
<sequence>EIISSFKKYKGLKNKVRFIWWGAEEVGLIGSLYYTRTLSEEDADKIRFYFNYDMIGSINPMFAVYRGDNAGDAFGADLLYDYLTKEGFPAEYAPFGTGSDYVGFVNIGVPSSGLFTGTPPY</sequence>
<dbReference type="Gene3D" id="3.40.630.10">
    <property type="entry name" value="Zn peptidases"/>
    <property type="match status" value="1"/>
</dbReference>
<evidence type="ECO:0000256" key="1">
    <source>
        <dbReference type="ARBA" id="ARBA00001947"/>
    </source>
</evidence>
<gene>
    <name evidence="9" type="ORF">BN1708_019639</name>
</gene>
<comment type="similarity">
    <text evidence="2">Belongs to the peptidase M28 family. M28B subfamily.</text>
</comment>
<feature type="non-terminal residue" evidence="9">
    <location>
        <position position="121"/>
    </location>
</feature>
<keyword evidence="6 7" id="KW-0862">Zinc</keyword>
<evidence type="ECO:0000256" key="2">
    <source>
        <dbReference type="ARBA" id="ARBA00005634"/>
    </source>
</evidence>
<keyword evidence="5 7" id="KW-0378">Hydrolase</keyword>
<evidence type="ECO:0000256" key="7">
    <source>
        <dbReference type="RuleBase" id="RU361240"/>
    </source>
</evidence>
<accession>A0A0G4ML50</accession>
<dbReference type="PANTHER" id="PTHR12147:SF26">
    <property type="entry name" value="PEPTIDASE M28 DOMAIN-CONTAINING PROTEIN"/>
    <property type="match status" value="1"/>
</dbReference>
<dbReference type="InterPro" id="IPR007484">
    <property type="entry name" value="Peptidase_M28"/>
</dbReference>
<keyword evidence="10" id="KW-1185">Reference proteome</keyword>
<evidence type="ECO:0000256" key="3">
    <source>
        <dbReference type="ARBA" id="ARBA00022670"/>
    </source>
</evidence>
<feature type="non-terminal residue" evidence="9">
    <location>
        <position position="1"/>
    </location>
</feature>
<dbReference type="InterPro" id="IPR045175">
    <property type="entry name" value="M28_fam"/>
</dbReference>
<dbReference type="PANTHER" id="PTHR12147">
    <property type="entry name" value="METALLOPEPTIDASE M28 FAMILY MEMBER"/>
    <property type="match status" value="1"/>
</dbReference>
<evidence type="ECO:0000256" key="5">
    <source>
        <dbReference type="ARBA" id="ARBA00022801"/>
    </source>
</evidence>
<proteinExistence type="inferred from homology"/>